<dbReference type="PANTHER" id="PTHR36833">
    <property type="entry name" value="SLR0610 PROTEIN-RELATED"/>
    <property type="match status" value="1"/>
</dbReference>
<evidence type="ECO:0000256" key="1">
    <source>
        <dbReference type="SAM" id="Phobius"/>
    </source>
</evidence>
<feature type="transmembrane region" description="Helical" evidence="1">
    <location>
        <begin position="113"/>
        <end position="132"/>
    </location>
</feature>
<accession>A0A4U0FE20</accession>
<sequence>MDTLRIYLKLIGISMRSRLQYRADFVTGIISVIVLNAVNLTLIGILVNRFVHLNGWGLWEMVFLYSFWVMSHSLYSLLFWHFNTMEDHIVQGTFDQFLLRPIGTLVQFLGREIQYIGIGDVIVGATGLTLAYSHLHLDWGIYEYTWLVVSVLSGTLVETAIAWIISSLSFWTTRSMSAFFVMMRLNALTQQYPIDIFGTWFRVVVTGLIPVAFINYYPSLLLLGKTEQAGSWGWLGMMSPVVAVLLLGIALLVWNRALRRYSSTGS</sequence>
<evidence type="ECO:0000313" key="2">
    <source>
        <dbReference type="EMBL" id="TJY43105.1"/>
    </source>
</evidence>
<dbReference type="Pfam" id="PF06182">
    <property type="entry name" value="ABC2_membrane_6"/>
    <property type="match status" value="1"/>
</dbReference>
<dbReference type="EMBL" id="SUPK01000002">
    <property type="protein sequence ID" value="TJY43105.1"/>
    <property type="molecule type" value="Genomic_DNA"/>
</dbReference>
<keyword evidence="1" id="KW-0812">Transmembrane</keyword>
<feature type="transmembrane region" description="Helical" evidence="1">
    <location>
        <begin position="21"/>
        <end position="46"/>
    </location>
</feature>
<evidence type="ECO:0000313" key="3">
    <source>
        <dbReference type="Proteomes" id="UP000309673"/>
    </source>
</evidence>
<dbReference type="AlphaFoldDB" id="A0A4U0FE20"/>
<dbReference type="PANTHER" id="PTHR36833:SF1">
    <property type="entry name" value="INTEGRAL MEMBRANE TRANSPORT PROTEIN"/>
    <property type="match status" value="1"/>
</dbReference>
<gene>
    <name evidence="2" type="ORF">E5161_04195</name>
</gene>
<feature type="transmembrane region" description="Helical" evidence="1">
    <location>
        <begin position="234"/>
        <end position="254"/>
    </location>
</feature>
<reference evidence="2 3" key="1">
    <citation type="submission" date="2019-04" db="EMBL/GenBank/DDBJ databases">
        <title>Cohnella sp. nov., isolated from soil.</title>
        <authorList>
            <person name="Kim W."/>
        </authorList>
    </citation>
    <scope>NUCLEOTIDE SEQUENCE [LARGE SCALE GENOMIC DNA]</scope>
    <source>
        <strain evidence="2 3">CAU 1483</strain>
    </source>
</reference>
<keyword evidence="1" id="KW-1133">Transmembrane helix</keyword>
<dbReference type="Proteomes" id="UP000309673">
    <property type="component" value="Unassembled WGS sequence"/>
</dbReference>
<dbReference type="RefSeq" id="WP_136776470.1">
    <property type="nucleotide sequence ID" value="NZ_SUPK01000002.1"/>
</dbReference>
<organism evidence="2 3">
    <name type="scientific">Cohnella pontilimi</name>
    <dbReference type="NCBI Taxonomy" id="2564100"/>
    <lineage>
        <taxon>Bacteria</taxon>
        <taxon>Bacillati</taxon>
        <taxon>Bacillota</taxon>
        <taxon>Bacilli</taxon>
        <taxon>Bacillales</taxon>
        <taxon>Paenibacillaceae</taxon>
        <taxon>Cohnella</taxon>
    </lineage>
</organism>
<protein>
    <recommendedName>
        <fullName evidence="4">ABC transporter permease</fullName>
    </recommendedName>
</protein>
<feature type="transmembrane region" description="Helical" evidence="1">
    <location>
        <begin position="192"/>
        <end position="214"/>
    </location>
</feature>
<feature type="transmembrane region" description="Helical" evidence="1">
    <location>
        <begin position="58"/>
        <end position="80"/>
    </location>
</feature>
<feature type="transmembrane region" description="Helical" evidence="1">
    <location>
        <begin position="144"/>
        <end position="171"/>
    </location>
</feature>
<proteinExistence type="predicted"/>
<name>A0A4U0FE20_9BACL</name>
<dbReference type="OrthoDB" id="9788195at2"/>
<keyword evidence="1" id="KW-0472">Membrane</keyword>
<keyword evidence="3" id="KW-1185">Reference proteome</keyword>
<dbReference type="InterPro" id="IPR010390">
    <property type="entry name" value="ABC-2_transporter-like"/>
</dbReference>
<evidence type="ECO:0008006" key="4">
    <source>
        <dbReference type="Google" id="ProtNLM"/>
    </source>
</evidence>
<comment type="caution">
    <text evidence="2">The sequence shown here is derived from an EMBL/GenBank/DDBJ whole genome shotgun (WGS) entry which is preliminary data.</text>
</comment>